<accession>A0AA86L4H1</accession>
<feature type="domain" description="Beta-lactamase-related" evidence="2">
    <location>
        <begin position="45"/>
        <end position="202"/>
    </location>
</feature>
<dbReference type="InterPro" id="IPR050789">
    <property type="entry name" value="Diverse_Enzym_Activities"/>
</dbReference>
<dbReference type="RefSeq" id="WP_067186307.1">
    <property type="nucleotide sequence ID" value="NZ_CP012199.1"/>
</dbReference>
<keyword evidence="1" id="KW-0732">Signal</keyword>
<evidence type="ECO:0000259" key="2">
    <source>
        <dbReference type="Pfam" id="PF00144"/>
    </source>
</evidence>
<organism evidence="3 4">
    <name type="scientific">Sphingopyxis granuli</name>
    <dbReference type="NCBI Taxonomy" id="267128"/>
    <lineage>
        <taxon>Bacteria</taxon>
        <taxon>Pseudomonadati</taxon>
        <taxon>Pseudomonadota</taxon>
        <taxon>Alphaproteobacteria</taxon>
        <taxon>Sphingomonadales</taxon>
        <taxon>Sphingomonadaceae</taxon>
        <taxon>Sphingopyxis</taxon>
    </lineage>
</organism>
<evidence type="ECO:0000313" key="4">
    <source>
        <dbReference type="Proteomes" id="UP000058599"/>
    </source>
</evidence>
<sequence>MIGRLLLLTVAATATPVAAGSAPAAPVPAAEDARPGCAAAIAYSDGHKGLAVLVLRHGEVVCASQDTARPHELWSGTKSLVGLMAAAAVQDGLLALDERASDTIAEWRDDPGKAAITLRQLLAMTSGQPSAIGRPQGYADSLRVALTAAPGTRFQYGPAPLQIFGEVMRRKLAAAGRDADPRRYVERRLLAPLGVTVGEWRNGPDGHPLMPQGLVLAAAEWAKIGEFVRMGGKVDGKPLVDAAAFAELFEGSEANPAYGLTWWLPRATPSDDPVTRSTDITDPAAGLPADLVVAAGAGDQRLYVIPSLGLTIVRQARLDVAALLAGRKSDWSDRRFLAALLAPRSAAVD</sequence>
<evidence type="ECO:0000256" key="1">
    <source>
        <dbReference type="SAM" id="SignalP"/>
    </source>
</evidence>
<dbReference type="EMBL" id="CP012199">
    <property type="protein sequence ID" value="AMG76209.1"/>
    <property type="molecule type" value="Genomic_DNA"/>
</dbReference>
<dbReference type="Gene3D" id="3.40.710.10">
    <property type="entry name" value="DD-peptidase/beta-lactamase superfamily"/>
    <property type="match status" value="1"/>
</dbReference>
<dbReference type="Proteomes" id="UP000058599">
    <property type="component" value="Chromosome"/>
</dbReference>
<dbReference type="PANTHER" id="PTHR43283">
    <property type="entry name" value="BETA-LACTAMASE-RELATED"/>
    <property type="match status" value="1"/>
</dbReference>
<feature type="chain" id="PRO_5041645985" evidence="1">
    <location>
        <begin position="20"/>
        <end position="349"/>
    </location>
</feature>
<dbReference type="SUPFAM" id="SSF56601">
    <property type="entry name" value="beta-lactamase/transpeptidase-like"/>
    <property type="match status" value="1"/>
</dbReference>
<dbReference type="InterPro" id="IPR001466">
    <property type="entry name" value="Beta-lactam-related"/>
</dbReference>
<evidence type="ECO:0000313" key="3">
    <source>
        <dbReference type="EMBL" id="AMG76209.1"/>
    </source>
</evidence>
<keyword evidence="4" id="KW-1185">Reference proteome</keyword>
<dbReference type="Pfam" id="PF00144">
    <property type="entry name" value="Beta-lactamase"/>
    <property type="match status" value="1"/>
</dbReference>
<dbReference type="InterPro" id="IPR012338">
    <property type="entry name" value="Beta-lactam/transpept-like"/>
</dbReference>
<protein>
    <submittedName>
        <fullName evidence="3">Beta-lactamase</fullName>
    </submittedName>
</protein>
<dbReference type="KEGG" id="sgi:SGRAN_3877"/>
<proteinExistence type="predicted"/>
<dbReference type="AlphaFoldDB" id="A0AA86L4H1"/>
<feature type="signal peptide" evidence="1">
    <location>
        <begin position="1"/>
        <end position="19"/>
    </location>
</feature>
<gene>
    <name evidence="3" type="ORF">SGRAN_3877</name>
</gene>
<name>A0AA86L4H1_9SPHN</name>
<reference evidence="3 4" key="1">
    <citation type="journal article" date="2016" name="BMC Genomics">
        <title>Genomic analysis of the nitrate-respiring Sphingopyxis granuli (formerly Sphingomonas macrogoltabida) strain TFA.</title>
        <authorList>
            <person name="Garcia-Romero I."/>
            <person name="Perez-Pulido A.J."/>
            <person name="Gonzalez-Flores Y.E."/>
            <person name="Reyes-Ramirez F."/>
            <person name="Santero E."/>
            <person name="Floriano B."/>
        </authorList>
    </citation>
    <scope>NUCLEOTIDE SEQUENCE [LARGE SCALE GENOMIC DNA]</scope>
    <source>
        <strain evidence="3 4">TFA</strain>
    </source>
</reference>
<dbReference type="PANTHER" id="PTHR43283:SF7">
    <property type="entry name" value="BETA-LACTAMASE-RELATED DOMAIN-CONTAINING PROTEIN"/>
    <property type="match status" value="1"/>
</dbReference>